<dbReference type="Proteomes" id="UP000383932">
    <property type="component" value="Unassembled WGS sequence"/>
</dbReference>
<dbReference type="Gene3D" id="3.40.309.10">
    <property type="entry name" value="Aldehyde Dehydrogenase, Chain A, domain 2"/>
    <property type="match status" value="1"/>
</dbReference>
<comment type="similarity">
    <text evidence="1 4">Belongs to the aldehyde dehydrogenase family.</text>
</comment>
<dbReference type="Pfam" id="PF00171">
    <property type="entry name" value="Aldedh"/>
    <property type="match status" value="1"/>
</dbReference>
<dbReference type="EMBL" id="SSOP01000101">
    <property type="protein sequence ID" value="KAB5591523.1"/>
    <property type="molecule type" value="Genomic_DNA"/>
</dbReference>
<dbReference type="PROSITE" id="PS00687">
    <property type="entry name" value="ALDEHYDE_DEHYDR_GLU"/>
    <property type="match status" value="1"/>
</dbReference>
<organism evidence="7 8">
    <name type="scientific">Ceratobasidium theobromae</name>
    <dbReference type="NCBI Taxonomy" id="1582974"/>
    <lineage>
        <taxon>Eukaryota</taxon>
        <taxon>Fungi</taxon>
        <taxon>Dikarya</taxon>
        <taxon>Basidiomycota</taxon>
        <taxon>Agaricomycotina</taxon>
        <taxon>Agaricomycetes</taxon>
        <taxon>Cantharellales</taxon>
        <taxon>Ceratobasidiaceae</taxon>
        <taxon>Ceratobasidium</taxon>
    </lineage>
</organism>
<dbReference type="InterPro" id="IPR016161">
    <property type="entry name" value="Ald_DH/histidinol_DH"/>
</dbReference>
<accession>A0A5N5QJ24</accession>
<evidence type="ECO:0000256" key="3">
    <source>
        <dbReference type="PROSITE-ProRule" id="PRU10007"/>
    </source>
</evidence>
<feature type="active site" evidence="3">
    <location>
        <position position="261"/>
    </location>
</feature>
<dbReference type="InterPro" id="IPR029510">
    <property type="entry name" value="Ald_DH_CS_GLU"/>
</dbReference>
<dbReference type="OrthoDB" id="310895at2759"/>
<evidence type="ECO:0000256" key="1">
    <source>
        <dbReference type="ARBA" id="ARBA00009986"/>
    </source>
</evidence>
<evidence type="ECO:0000259" key="6">
    <source>
        <dbReference type="Pfam" id="PF00171"/>
    </source>
</evidence>
<dbReference type="AlphaFoldDB" id="A0A5N5QJ24"/>
<feature type="domain" description="Aldehyde dehydrogenase" evidence="6">
    <location>
        <begin position="27"/>
        <end position="495"/>
    </location>
</feature>
<name>A0A5N5QJ24_9AGAM</name>
<evidence type="ECO:0000313" key="8">
    <source>
        <dbReference type="Proteomes" id="UP000383932"/>
    </source>
</evidence>
<evidence type="ECO:0000256" key="2">
    <source>
        <dbReference type="ARBA" id="ARBA00023002"/>
    </source>
</evidence>
<feature type="region of interest" description="Disordered" evidence="5">
    <location>
        <begin position="498"/>
        <end position="523"/>
    </location>
</feature>
<dbReference type="Gene3D" id="3.40.605.10">
    <property type="entry name" value="Aldehyde Dehydrogenase, Chain A, domain 1"/>
    <property type="match status" value="1"/>
</dbReference>
<protein>
    <recommendedName>
        <fullName evidence="6">Aldehyde dehydrogenase domain-containing protein</fullName>
    </recommendedName>
</protein>
<keyword evidence="8" id="KW-1185">Reference proteome</keyword>
<dbReference type="InterPro" id="IPR016162">
    <property type="entry name" value="Ald_DH_N"/>
</dbReference>
<proteinExistence type="inferred from homology"/>
<reference evidence="7 8" key="1">
    <citation type="journal article" date="2019" name="Fungal Biol. Biotechnol.">
        <title>Draft genome sequence of fastidious pathogen Ceratobasidium theobromae, which causes vascular-streak dieback in Theobroma cacao.</title>
        <authorList>
            <person name="Ali S.S."/>
            <person name="Asman A."/>
            <person name="Shao J."/>
            <person name="Firmansyah A.P."/>
            <person name="Susilo A.W."/>
            <person name="Rosmana A."/>
            <person name="McMahon P."/>
            <person name="Junaid M."/>
            <person name="Guest D."/>
            <person name="Kheng T.Y."/>
            <person name="Meinhardt L.W."/>
            <person name="Bailey B.A."/>
        </authorList>
    </citation>
    <scope>NUCLEOTIDE SEQUENCE [LARGE SCALE GENOMIC DNA]</scope>
    <source>
        <strain evidence="7 8">CT2</strain>
    </source>
</reference>
<gene>
    <name evidence="7" type="ORF">CTheo_5030</name>
</gene>
<keyword evidence="2 4" id="KW-0560">Oxidoreductase</keyword>
<dbReference type="GO" id="GO:0016620">
    <property type="term" value="F:oxidoreductase activity, acting on the aldehyde or oxo group of donors, NAD or NADP as acceptor"/>
    <property type="evidence" value="ECO:0007669"/>
    <property type="project" value="InterPro"/>
</dbReference>
<dbReference type="SUPFAM" id="SSF53720">
    <property type="entry name" value="ALDH-like"/>
    <property type="match status" value="1"/>
</dbReference>
<evidence type="ECO:0000313" key="7">
    <source>
        <dbReference type="EMBL" id="KAB5591523.1"/>
    </source>
</evidence>
<evidence type="ECO:0000256" key="4">
    <source>
        <dbReference type="RuleBase" id="RU003345"/>
    </source>
</evidence>
<evidence type="ECO:0000256" key="5">
    <source>
        <dbReference type="SAM" id="MobiDB-lite"/>
    </source>
</evidence>
<dbReference type="InterPro" id="IPR016163">
    <property type="entry name" value="Ald_DH_C"/>
</dbReference>
<dbReference type="PANTHER" id="PTHR11699">
    <property type="entry name" value="ALDEHYDE DEHYDROGENASE-RELATED"/>
    <property type="match status" value="1"/>
</dbReference>
<dbReference type="FunFam" id="3.40.605.10:FF:000007">
    <property type="entry name" value="NAD/NADP-dependent betaine aldehyde dehydrogenase"/>
    <property type="match status" value="1"/>
</dbReference>
<dbReference type="InterPro" id="IPR015590">
    <property type="entry name" value="Aldehyde_DH_dom"/>
</dbReference>
<feature type="compositionally biased region" description="Basic and acidic residues" evidence="5">
    <location>
        <begin position="504"/>
        <end position="523"/>
    </location>
</feature>
<comment type="caution">
    <text evidence="7">The sequence shown here is derived from an EMBL/GenBank/DDBJ whole genome shotgun (WGS) entry which is preliminary data.</text>
</comment>
<sequence length="523" mass="55617">MFTTPVRRAASPLVRAQYGPHIGGKFVEGAGTLIPVLNPATNQPLTNVTSASPSDVEQAITAAQEAFTAGTWSRAPALQRSKVLTRLARLLEARVPDLAQVESMQTGRTIREMKIQLARLPEWIDYFAALVRTHQGIVAPTHGPLLNYVTRVPLGVVAQITPFNHPLLIAVKKIAPALAAGNSVIVKPSELAPITVLEFAELAVEAGIPPSTLQILPGGPETGQAIVSNPLLRKVDVTAGTAAGRAIGSVVGKSLASYTAELGGKAPIIIFGDADVTAAVNGTAFACFVASGQTCVSGTRVIVEDSIYERFVPAFVEKVKSIEERMGDPLNPKSTIGPLISRASLSRTEQAIGRLPPHTRILTGGKRLISPSSLDSFVRSEGNFFPPTIVEGVQVGDELWQEEVFGPVVALTKFSGGETEALRLANACKYGLGAGIWTSDVGRAVRVSAGIEAGLVWVNAHHRNDPSSPWGGMKESGIGRENGVEAYESYTQSKSTIINTSTAEDMREKDDWFADSETERRYG</sequence>